<dbReference type="PANTHER" id="PTHR42715:SF10">
    <property type="entry name" value="BETA-GLUCOSIDASE"/>
    <property type="match status" value="1"/>
</dbReference>
<dbReference type="Gene3D" id="3.20.20.300">
    <property type="entry name" value="Glycoside hydrolase, family 3, N-terminal domain"/>
    <property type="match status" value="1"/>
</dbReference>
<keyword evidence="2 5" id="KW-0378">Hydrolase</keyword>
<keyword evidence="6" id="KW-1185">Reference proteome</keyword>
<gene>
    <name evidence="5" type="primary">bglX_2</name>
    <name evidence="5" type="ORF">CAE01nite_15790</name>
</gene>
<dbReference type="Pfam" id="PF14310">
    <property type="entry name" value="Fn3-like"/>
    <property type="match status" value="1"/>
</dbReference>
<dbReference type="Proteomes" id="UP000321181">
    <property type="component" value="Unassembled WGS sequence"/>
</dbReference>
<dbReference type="PRINTS" id="PR00133">
    <property type="entry name" value="GLHYDRLASE3"/>
</dbReference>
<reference evidence="5 6" key="1">
    <citation type="submission" date="2019-07" db="EMBL/GenBank/DDBJ databases">
        <title>Whole genome shotgun sequence of Cellulomonas aerilata NBRC 106308.</title>
        <authorList>
            <person name="Hosoyama A."/>
            <person name="Uohara A."/>
            <person name="Ohji S."/>
            <person name="Ichikawa N."/>
        </authorList>
    </citation>
    <scope>NUCLEOTIDE SEQUENCE [LARGE SCALE GENOMIC DNA]</scope>
    <source>
        <strain evidence="5 6">NBRC 106308</strain>
    </source>
</reference>
<dbReference type="Gene3D" id="3.40.50.1700">
    <property type="entry name" value="Glycoside hydrolase family 3 C-terminal domain"/>
    <property type="match status" value="1"/>
</dbReference>
<dbReference type="InterPro" id="IPR050288">
    <property type="entry name" value="Cellulose_deg_GH3"/>
</dbReference>
<dbReference type="AlphaFoldDB" id="A0A512DBJ7"/>
<evidence type="ECO:0000313" key="5">
    <source>
        <dbReference type="EMBL" id="GEO33854.1"/>
    </source>
</evidence>
<feature type="signal peptide" evidence="3">
    <location>
        <begin position="1"/>
        <end position="29"/>
    </location>
</feature>
<dbReference type="GO" id="GO:0008422">
    <property type="term" value="F:beta-glucosidase activity"/>
    <property type="evidence" value="ECO:0007669"/>
    <property type="project" value="TreeGrafter"/>
</dbReference>
<dbReference type="InterPro" id="IPR026891">
    <property type="entry name" value="Fn3-like"/>
</dbReference>
<accession>A0A512DBJ7</accession>
<comment type="caution">
    <text evidence="5">The sequence shown here is derived from an EMBL/GenBank/DDBJ whole genome shotgun (WGS) entry which is preliminary data.</text>
</comment>
<dbReference type="Pfam" id="PF01915">
    <property type="entry name" value="Glyco_hydro_3_C"/>
    <property type="match status" value="1"/>
</dbReference>
<dbReference type="SMART" id="SM01217">
    <property type="entry name" value="Fn3_like"/>
    <property type="match status" value="1"/>
</dbReference>
<dbReference type="SUPFAM" id="SSF51445">
    <property type="entry name" value="(Trans)glycosidases"/>
    <property type="match status" value="1"/>
</dbReference>
<evidence type="ECO:0000256" key="2">
    <source>
        <dbReference type="ARBA" id="ARBA00022801"/>
    </source>
</evidence>
<dbReference type="Gene3D" id="2.60.40.10">
    <property type="entry name" value="Immunoglobulins"/>
    <property type="match status" value="1"/>
</dbReference>
<protein>
    <submittedName>
        <fullName evidence="5">Glycosyl hydrolase</fullName>
    </submittedName>
</protein>
<proteinExistence type="inferred from homology"/>
<evidence type="ECO:0000256" key="1">
    <source>
        <dbReference type="ARBA" id="ARBA00005336"/>
    </source>
</evidence>
<dbReference type="InterPro" id="IPR036962">
    <property type="entry name" value="Glyco_hydro_3_N_sf"/>
</dbReference>
<feature type="chain" id="PRO_5039135331" evidence="3">
    <location>
        <begin position="30"/>
        <end position="854"/>
    </location>
</feature>
<sequence length="854" mass="90721">MPSRPHRRGRRWSALAAAIPVAASSFALTAPVVAAPQTSSVQASVEALPWMNTSLSPEERTGRLLDAMTLAQKFQQLTGTPPEIVPELPECYGGRHVRGIAELQIPTLRITNGPVGVGQNDCVDAALLALPPAQRPLGVPYIHESSAKATALPSATTAAASFDPDVAGSYGDVIGTEMNNLALHVFEAPGVNMARLPILGRNFEYFGEDPFLSGTMAVAETKAVQEQGLIAMPKHYAANEQETNRQVTNSVVDERTLHETYLLPFEMAVKDGDAASIMCAYNYVNGVPSCQNEYLLEDVLREQWGFEGYVQSDFFATKSTVPTLLNGMDHMMPVPQQWAPALLQAALDAGQISEADIDLALERRYVQMFKYGIFDRPLVQTPIDYDAGGEQAYEIGTRGSVLLQNNGALPIRSDVQDVVVVGKATQVYAQQAVAGGALVGRPFGSGGGSSDVVPVYSVDPVEGLQNTLEELGNTTARVRLVLVDDANQTATIDGQAVSFDNALAEAAGADSVVIMAGTISEEGADRATFTDVTGTQLVDIGDDLDWYADNLSSIATVGGRNPAKNSNTVAMIKAFMGAGPAMADKTALVLKDNAGVAMDPALVGQHGPSILEAWFPGQEDGNIVADLLFGVVNPSGKSPVTYPIEGKGFLDHIGAEHFPGKLVGTEQIPLGFGGSGGTITGRPTVEYTEGVNIGYRWYEANLSGDCPTADDGSNPCVAFPFGHGLSYTDFELFRAMVAPPVSKGTKPVKVQAFVENTGDVTGSEVVQVYVRVPEAAGTETKKLVGFQKVELQPGEKKRVQIQIDPEASHHPLSTWDAAADQWTTPEGGLEVYVGTSSQDAELVRTVKVRQIGRG</sequence>
<dbReference type="GO" id="GO:0009251">
    <property type="term" value="P:glucan catabolic process"/>
    <property type="evidence" value="ECO:0007669"/>
    <property type="project" value="TreeGrafter"/>
</dbReference>
<dbReference type="RefSeq" id="WP_222595851.1">
    <property type="nucleotide sequence ID" value="NZ_BAAARM010000002.1"/>
</dbReference>
<feature type="domain" description="Fibronectin type III-like" evidence="4">
    <location>
        <begin position="764"/>
        <end position="837"/>
    </location>
</feature>
<dbReference type="InterPro" id="IPR001764">
    <property type="entry name" value="Glyco_hydro_3_N"/>
</dbReference>
<organism evidence="5 6">
    <name type="scientific">Cellulomonas aerilata</name>
    <dbReference type="NCBI Taxonomy" id="515326"/>
    <lineage>
        <taxon>Bacteria</taxon>
        <taxon>Bacillati</taxon>
        <taxon>Actinomycetota</taxon>
        <taxon>Actinomycetes</taxon>
        <taxon>Micrococcales</taxon>
        <taxon>Cellulomonadaceae</taxon>
        <taxon>Cellulomonas</taxon>
    </lineage>
</organism>
<dbReference type="InterPro" id="IPR002772">
    <property type="entry name" value="Glyco_hydro_3_C"/>
</dbReference>
<keyword evidence="3" id="KW-0732">Signal</keyword>
<dbReference type="PANTHER" id="PTHR42715">
    <property type="entry name" value="BETA-GLUCOSIDASE"/>
    <property type="match status" value="1"/>
</dbReference>
<evidence type="ECO:0000256" key="3">
    <source>
        <dbReference type="SAM" id="SignalP"/>
    </source>
</evidence>
<evidence type="ECO:0000313" key="6">
    <source>
        <dbReference type="Proteomes" id="UP000321181"/>
    </source>
</evidence>
<dbReference type="InterPro" id="IPR013783">
    <property type="entry name" value="Ig-like_fold"/>
</dbReference>
<dbReference type="InterPro" id="IPR017853">
    <property type="entry name" value="GH"/>
</dbReference>
<evidence type="ECO:0000259" key="4">
    <source>
        <dbReference type="SMART" id="SM01217"/>
    </source>
</evidence>
<dbReference type="Pfam" id="PF00933">
    <property type="entry name" value="Glyco_hydro_3"/>
    <property type="match status" value="1"/>
</dbReference>
<dbReference type="SUPFAM" id="SSF52279">
    <property type="entry name" value="Beta-D-glucan exohydrolase, C-terminal domain"/>
    <property type="match status" value="1"/>
</dbReference>
<comment type="similarity">
    <text evidence="1">Belongs to the glycosyl hydrolase 3 family.</text>
</comment>
<dbReference type="InterPro" id="IPR036881">
    <property type="entry name" value="Glyco_hydro_3_C_sf"/>
</dbReference>
<name>A0A512DBJ7_9CELL</name>
<dbReference type="EMBL" id="BJYY01000012">
    <property type="protein sequence ID" value="GEO33854.1"/>
    <property type="molecule type" value="Genomic_DNA"/>
</dbReference>